<sequence>MGELVQFRARDTLESLEFRPKPLLMLPDPSADSRIQSISCASQNRNVELFPISLKAASQCSVDPLASMTTQPLKFPNLVSGLSRNPMYSSQTGLCSRFTPNEWFQKQVKFYNEADCNRYYSERMRSDAVKIMREAEQRIQHSQYDTGRRLGERISDVTFWRNEIASELEKQAQEIEKMQDCKSTVTKAIQDIENPIHVAEECLYHREARKGTELVHDEAEKSLLREVETLKDGQRRLELCLDKCKDQLRNCRISKNQLELDLKNKESALGIDLFCHQINNESRGLQYYSDIEKYDPCVSKPETWAETANRIIQKSQAERTKSRQLRADAEALINRVAQEMWDSWNNSNNSLSRRCSQLVEAKSSLQQHLHKVQQEIFDVERNLELLRKSIADKSYALKVAHTRLEARAHRPDIELCRDNAYLSLQKEIEDIYRQVERMHKSLRDMENQHQRLLRIRNALEHDLALKIDAVYIDKDKVCGLRRAYPVNAMFRF</sequence>
<proteinExistence type="predicted"/>
<evidence type="ECO:0000313" key="1">
    <source>
        <dbReference type="EMBL" id="KAJ8686730.1"/>
    </source>
</evidence>
<organism evidence="1 2">
    <name type="scientific">Eretmocerus hayati</name>
    <dbReference type="NCBI Taxonomy" id="131215"/>
    <lineage>
        <taxon>Eukaryota</taxon>
        <taxon>Metazoa</taxon>
        <taxon>Ecdysozoa</taxon>
        <taxon>Arthropoda</taxon>
        <taxon>Hexapoda</taxon>
        <taxon>Insecta</taxon>
        <taxon>Pterygota</taxon>
        <taxon>Neoptera</taxon>
        <taxon>Endopterygota</taxon>
        <taxon>Hymenoptera</taxon>
        <taxon>Apocrita</taxon>
        <taxon>Proctotrupomorpha</taxon>
        <taxon>Chalcidoidea</taxon>
        <taxon>Aphelinidae</taxon>
        <taxon>Aphelininae</taxon>
        <taxon>Eretmocerus</taxon>
    </lineage>
</organism>
<gene>
    <name evidence="1" type="ORF">QAD02_022524</name>
</gene>
<comment type="caution">
    <text evidence="1">The sequence shown here is derived from an EMBL/GenBank/DDBJ whole genome shotgun (WGS) entry which is preliminary data.</text>
</comment>
<name>A0ACC2PY64_9HYME</name>
<evidence type="ECO:0000313" key="2">
    <source>
        <dbReference type="Proteomes" id="UP001239111"/>
    </source>
</evidence>
<keyword evidence="2" id="KW-1185">Reference proteome</keyword>
<protein>
    <submittedName>
        <fullName evidence="1">Uncharacterized protein</fullName>
    </submittedName>
</protein>
<reference evidence="1" key="1">
    <citation type="submission" date="2023-04" db="EMBL/GenBank/DDBJ databases">
        <title>A chromosome-level genome assembly of the parasitoid wasp Eretmocerus hayati.</title>
        <authorList>
            <person name="Zhong Y."/>
            <person name="Liu S."/>
            <person name="Liu Y."/>
        </authorList>
    </citation>
    <scope>NUCLEOTIDE SEQUENCE</scope>
    <source>
        <strain evidence="1">ZJU_SS_LIU_2023</strain>
    </source>
</reference>
<accession>A0ACC2PY64</accession>
<dbReference type="Proteomes" id="UP001239111">
    <property type="component" value="Chromosome 1"/>
</dbReference>
<dbReference type="EMBL" id="CM056741">
    <property type="protein sequence ID" value="KAJ8686730.1"/>
    <property type="molecule type" value="Genomic_DNA"/>
</dbReference>